<accession>A0A914MZ20</accession>
<reference evidence="2" key="1">
    <citation type="submission" date="2022-11" db="UniProtKB">
        <authorList>
            <consortium name="WormBaseParasite"/>
        </authorList>
    </citation>
    <scope>IDENTIFICATION</scope>
</reference>
<dbReference type="WBParaSite" id="Minc3s03200g33126">
    <property type="protein sequence ID" value="Minc3s03200g33126"/>
    <property type="gene ID" value="Minc3s03200g33126"/>
</dbReference>
<evidence type="ECO:0000313" key="2">
    <source>
        <dbReference type="WBParaSite" id="Minc3s03200g33126"/>
    </source>
</evidence>
<organism evidence="1 2">
    <name type="scientific">Meloidogyne incognita</name>
    <name type="common">Southern root-knot nematode worm</name>
    <name type="synonym">Oxyuris incognita</name>
    <dbReference type="NCBI Taxonomy" id="6306"/>
    <lineage>
        <taxon>Eukaryota</taxon>
        <taxon>Metazoa</taxon>
        <taxon>Ecdysozoa</taxon>
        <taxon>Nematoda</taxon>
        <taxon>Chromadorea</taxon>
        <taxon>Rhabditida</taxon>
        <taxon>Tylenchina</taxon>
        <taxon>Tylenchomorpha</taxon>
        <taxon>Tylenchoidea</taxon>
        <taxon>Meloidogynidae</taxon>
        <taxon>Meloidogyninae</taxon>
        <taxon>Meloidogyne</taxon>
        <taxon>Meloidogyne incognita group</taxon>
    </lineage>
</organism>
<keyword evidence="1" id="KW-1185">Reference proteome</keyword>
<proteinExistence type="predicted"/>
<dbReference type="Proteomes" id="UP000887563">
    <property type="component" value="Unplaced"/>
</dbReference>
<protein>
    <submittedName>
        <fullName evidence="2">Uncharacterized protein</fullName>
    </submittedName>
</protein>
<sequence length="316" mass="37403">MYKHYFITESIVEKWHMKMVIENYLIKDWIDEYKKNKKESEIDSIDKFWNKKFENFWNKDIMNGNIEDVTYEKELIEEVYLNTKNHALDKLKNPTHLLNVMAEFTNKLKQNTKKKGGKYKKESPIEINHKMHLQKLISLVVDLDYSLEEVILEQIKQNILAILEYNHRDSDKVNFLTNIRGEEFNIILDEKMNEKTNQNINKLKDLIKKAFDDSDNNKDEEKLKEKNIEKSLKINKGIIISENANIEASKEIPLKEKENISLKGKEKFNENKIIQIKTDEKQISSSSKKYDEDSDKNINLQTEIKESKVAKKGGIQ</sequence>
<evidence type="ECO:0000313" key="1">
    <source>
        <dbReference type="Proteomes" id="UP000887563"/>
    </source>
</evidence>
<name>A0A914MZ20_MELIC</name>
<dbReference type="AlphaFoldDB" id="A0A914MZ20"/>